<evidence type="ECO:0000256" key="1">
    <source>
        <dbReference type="ARBA" id="ARBA00023015"/>
    </source>
</evidence>
<dbReference type="InterPro" id="IPR018060">
    <property type="entry name" value="HTH_AraC"/>
</dbReference>
<dbReference type="Pfam" id="PF02311">
    <property type="entry name" value="AraC_binding"/>
    <property type="match status" value="1"/>
</dbReference>
<dbReference type="SUPFAM" id="SSF51215">
    <property type="entry name" value="Regulatory protein AraC"/>
    <property type="match status" value="1"/>
</dbReference>
<dbReference type="SMART" id="SM00342">
    <property type="entry name" value="HTH_ARAC"/>
    <property type="match status" value="1"/>
</dbReference>
<evidence type="ECO:0000259" key="4">
    <source>
        <dbReference type="PROSITE" id="PS01124"/>
    </source>
</evidence>
<dbReference type="GO" id="GO:0003700">
    <property type="term" value="F:DNA-binding transcription factor activity"/>
    <property type="evidence" value="ECO:0007669"/>
    <property type="project" value="InterPro"/>
</dbReference>
<comment type="caution">
    <text evidence="5">The sequence shown here is derived from an EMBL/GenBank/DDBJ whole genome shotgun (WGS) entry which is preliminary data.</text>
</comment>
<dbReference type="AlphaFoldDB" id="A0A179DR13"/>
<keyword evidence="3" id="KW-0804">Transcription</keyword>
<keyword evidence="2" id="KW-0238">DNA-binding</keyword>
<dbReference type="RefSeq" id="WP_068820557.1">
    <property type="nucleotide sequence ID" value="NZ_LWHJ01000005.1"/>
</dbReference>
<accession>A0A179DR13</accession>
<dbReference type="Pfam" id="PF12833">
    <property type="entry name" value="HTH_18"/>
    <property type="match status" value="1"/>
</dbReference>
<dbReference type="InterPro" id="IPR037923">
    <property type="entry name" value="HTH-like"/>
</dbReference>
<dbReference type="PROSITE" id="PS01124">
    <property type="entry name" value="HTH_ARAC_FAMILY_2"/>
    <property type="match status" value="1"/>
</dbReference>
<dbReference type="InterPro" id="IPR014710">
    <property type="entry name" value="RmlC-like_jellyroll"/>
</dbReference>
<evidence type="ECO:0000256" key="3">
    <source>
        <dbReference type="ARBA" id="ARBA00023163"/>
    </source>
</evidence>
<dbReference type="InterPro" id="IPR003313">
    <property type="entry name" value="AraC-bd"/>
</dbReference>
<feature type="domain" description="HTH araC/xylS-type" evidence="4">
    <location>
        <begin position="182"/>
        <end position="280"/>
    </location>
</feature>
<dbReference type="Gene3D" id="1.10.10.60">
    <property type="entry name" value="Homeodomain-like"/>
    <property type="match status" value="1"/>
</dbReference>
<keyword evidence="1" id="KW-0805">Transcription regulation</keyword>
<dbReference type="PANTHER" id="PTHR43280">
    <property type="entry name" value="ARAC-FAMILY TRANSCRIPTIONAL REGULATOR"/>
    <property type="match status" value="1"/>
</dbReference>
<keyword evidence="6" id="KW-1185">Reference proteome</keyword>
<reference evidence="5 6" key="1">
    <citation type="submission" date="2016-04" db="EMBL/GenBank/DDBJ databases">
        <authorList>
            <person name="Evans L.H."/>
            <person name="Alamgir A."/>
            <person name="Owens N."/>
            <person name="Weber N.D."/>
            <person name="Virtaneva K."/>
            <person name="Barbian K."/>
            <person name="Babar A."/>
            <person name="Rosenke K."/>
        </authorList>
    </citation>
    <scope>NUCLEOTIDE SEQUENCE [LARGE SCALE GENOMIC DNA]</scope>
    <source>
        <strain evidence="5 6">CCM 8644</strain>
    </source>
</reference>
<dbReference type="InterPro" id="IPR009057">
    <property type="entry name" value="Homeodomain-like_sf"/>
</dbReference>
<proteinExistence type="predicted"/>
<dbReference type="OrthoDB" id="2585681at2"/>
<evidence type="ECO:0000313" key="6">
    <source>
        <dbReference type="Proteomes" id="UP000078459"/>
    </source>
</evidence>
<dbReference type="STRING" id="1826909.A5893_17280"/>
<sequence length="282" mass="33380">MESKNIQTLQFKLPDEKRILFEIISLSNLDREIPPSIHRHNFYEIVIITKGETKQIVDFKTYNVTEKEVLIIPKGSIHQGSFKEKLEGYIVLFTPEFLTKEQGDLLAHFEIFNASINTNLLTFDNEEWNDVLQFFTLLQKEYFQNKNNKNTLRFLFLAFATKINDFMPLNYFLKSYQKPALKFFFDLLETHFKNEHLVNFYANKLKITSKILTQTLFNATGKNTLQLINERLILEAKRELLFSSKSIKEIAFELGFEDQLYFSKLFKKNTTFAPQEFKKEFA</sequence>
<name>A0A179DR13_9SPHI</name>
<gene>
    <name evidence="5" type="ORF">A5893_17280</name>
</gene>
<dbReference type="PANTHER" id="PTHR43280:SF32">
    <property type="entry name" value="TRANSCRIPTIONAL REGULATORY PROTEIN"/>
    <property type="match status" value="1"/>
</dbReference>
<reference evidence="5 6" key="2">
    <citation type="submission" date="2016-06" db="EMBL/GenBank/DDBJ databases">
        <title>Pedobacter psychrophilus sp. nov., isolated from Antarctic fragmentary rock.</title>
        <authorList>
            <person name="Svec P."/>
        </authorList>
    </citation>
    <scope>NUCLEOTIDE SEQUENCE [LARGE SCALE GENOMIC DNA]</scope>
    <source>
        <strain evidence="5 6">CCM 8644</strain>
    </source>
</reference>
<dbReference type="EMBL" id="LWHJ01000005">
    <property type="protein sequence ID" value="OAQ43491.1"/>
    <property type="molecule type" value="Genomic_DNA"/>
</dbReference>
<evidence type="ECO:0000313" key="5">
    <source>
        <dbReference type="EMBL" id="OAQ43491.1"/>
    </source>
</evidence>
<dbReference type="GO" id="GO:0043565">
    <property type="term" value="F:sequence-specific DNA binding"/>
    <property type="evidence" value="ECO:0007669"/>
    <property type="project" value="InterPro"/>
</dbReference>
<organism evidence="5 6">
    <name type="scientific">Pedobacter psychrophilus</name>
    <dbReference type="NCBI Taxonomy" id="1826909"/>
    <lineage>
        <taxon>Bacteria</taxon>
        <taxon>Pseudomonadati</taxon>
        <taxon>Bacteroidota</taxon>
        <taxon>Sphingobacteriia</taxon>
        <taxon>Sphingobacteriales</taxon>
        <taxon>Sphingobacteriaceae</taxon>
        <taxon>Pedobacter</taxon>
    </lineage>
</organism>
<evidence type="ECO:0000256" key="2">
    <source>
        <dbReference type="ARBA" id="ARBA00023125"/>
    </source>
</evidence>
<dbReference type="Gene3D" id="2.60.120.10">
    <property type="entry name" value="Jelly Rolls"/>
    <property type="match status" value="1"/>
</dbReference>
<dbReference type="SUPFAM" id="SSF46689">
    <property type="entry name" value="Homeodomain-like"/>
    <property type="match status" value="1"/>
</dbReference>
<dbReference type="Proteomes" id="UP000078459">
    <property type="component" value="Unassembled WGS sequence"/>
</dbReference>
<protein>
    <recommendedName>
        <fullName evidence="4">HTH araC/xylS-type domain-containing protein</fullName>
    </recommendedName>
</protein>